<reference evidence="1" key="1">
    <citation type="submission" date="2020-06" db="EMBL/GenBank/DDBJ databases">
        <authorList>
            <consortium name="Wellcome Sanger Institute Data Sharing"/>
        </authorList>
    </citation>
    <scope>NUCLEOTIDE SEQUENCE [LARGE SCALE GENOMIC DNA]</scope>
</reference>
<accession>A0A8D2AJR0</accession>
<dbReference type="Ensembl" id="ENSSVLT00005000002.1">
    <property type="protein sequence ID" value="ENSSVLP00005000002.1"/>
    <property type="gene ID" value="ENSSVLG00005000002.1"/>
</dbReference>
<organism evidence="1 2">
    <name type="scientific">Sciurus vulgaris</name>
    <name type="common">Eurasian red squirrel</name>
    <dbReference type="NCBI Taxonomy" id="55149"/>
    <lineage>
        <taxon>Eukaryota</taxon>
        <taxon>Metazoa</taxon>
        <taxon>Chordata</taxon>
        <taxon>Craniata</taxon>
        <taxon>Vertebrata</taxon>
        <taxon>Euteleostomi</taxon>
        <taxon>Mammalia</taxon>
        <taxon>Eutheria</taxon>
        <taxon>Euarchontoglires</taxon>
        <taxon>Glires</taxon>
        <taxon>Rodentia</taxon>
        <taxon>Sciuromorpha</taxon>
        <taxon>Sciuridae</taxon>
        <taxon>Sciurinae</taxon>
        <taxon>Sciurini</taxon>
        <taxon>Sciurus</taxon>
    </lineage>
</organism>
<evidence type="ECO:0008006" key="3">
    <source>
        <dbReference type="Google" id="ProtNLM"/>
    </source>
</evidence>
<dbReference type="Gene3D" id="1.10.533.10">
    <property type="entry name" value="Death Domain, Fas"/>
    <property type="match status" value="1"/>
</dbReference>
<keyword evidence="2" id="KW-1185">Reference proteome</keyword>
<reference evidence="1" key="2">
    <citation type="submission" date="2025-08" db="UniProtKB">
        <authorList>
            <consortium name="Ensembl"/>
        </authorList>
    </citation>
    <scope>IDENTIFICATION</scope>
</reference>
<dbReference type="AlphaFoldDB" id="A0A8D2AJR0"/>
<dbReference type="Proteomes" id="UP000694564">
    <property type="component" value="Chromosome 1"/>
</dbReference>
<reference evidence="1" key="3">
    <citation type="submission" date="2025-09" db="UniProtKB">
        <authorList>
            <consortium name="Ensembl"/>
        </authorList>
    </citation>
    <scope>IDENTIFICATION</scope>
</reference>
<dbReference type="SUPFAM" id="SSF47986">
    <property type="entry name" value="DEATH domain"/>
    <property type="match status" value="1"/>
</dbReference>
<sequence>MNKPITPSTYVRYLNVGLIRKLSDFIDPQEGWKKLAVAIKKPSGDDRYNQFHIRCCSQNCSYSIIYRSYSSSAETDAFL</sequence>
<dbReference type="InterPro" id="IPR011029">
    <property type="entry name" value="DEATH-like_dom_sf"/>
</dbReference>
<evidence type="ECO:0000313" key="2">
    <source>
        <dbReference type="Proteomes" id="UP000694564"/>
    </source>
</evidence>
<protein>
    <recommendedName>
        <fullName evidence="3">IRAK4</fullName>
    </recommendedName>
</protein>
<dbReference type="GeneTree" id="ENSGT00940000168978"/>
<proteinExistence type="predicted"/>
<evidence type="ECO:0000313" key="1">
    <source>
        <dbReference type="Ensembl" id="ENSSVLP00005000002.1"/>
    </source>
</evidence>
<name>A0A8D2AJR0_SCIVU</name>
<dbReference type="OrthoDB" id="9308230at2759"/>